<organism evidence="6 7">
    <name type="scientific">Agrocybe pediades</name>
    <dbReference type="NCBI Taxonomy" id="84607"/>
    <lineage>
        <taxon>Eukaryota</taxon>
        <taxon>Fungi</taxon>
        <taxon>Dikarya</taxon>
        <taxon>Basidiomycota</taxon>
        <taxon>Agaricomycotina</taxon>
        <taxon>Agaricomycetes</taxon>
        <taxon>Agaricomycetidae</taxon>
        <taxon>Agaricales</taxon>
        <taxon>Agaricineae</taxon>
        <taxon>Strophariaceae</taxon>
        <taxon>Agrocybe</taxon>
    </lineage>
</organism>
<dbReference type="InterPro" id="IPR002885">
    <property type="entry name" value="PPR_rpt"/>
</dbReference>
<dbReference type="AlphaFoldDB" id="A0A8H4R7E3"/>
<name>A0A8H4R7E3_9AGAR</name>
<dbReference type="PANTHER" id="PTHR47447">
    <property type="entry name" value="OS03G0856100 PROTEIN"/>
    <property type="match status" value="1"/>
</dbReference>
<evidence type="ECO:0000313" key="6">
    <source>
        <dbReference type="EMBL" id="KAF4623634.1"/>
    </source>
</evidence>
<evidence type="ECO:0008006" key="8">
    <source>
        <dbReference type="Google" id="ProtNLM"/>
    </source>
</evidence>
<comment type="caution">
    <text evidence="6">The sequence shown here is derived from an EMBL/GenBank/DDBJ whole genome shotgun (WGS) entry which is preliminary data.</text>
</comment>
<keyword evidence="7" id="KW-1185">Reference proteome</keyword>
<keyword evidence="2" id="KW-0677">Repeat</keyword>
<sequence>MLQRHLLAQKRHLEVAIAKCAYPTLNLFSNASVLRLSAIPRPRLASVAVRRSVPKPTGHARPVELNQVIDTMGDDLEKTLLFIKGSPSLSGFFFDRKLVREVVKELAVSPTPGRALQLLEVINQFGRTLDASAYESVARLFGQSHKWDLMLEAVALAHLHLGRTTLRLLNWRARALMETAHFSLLLGVLGEFEEAGIKPDRRTFHIVIMGCLRNNDIEAAKVCLRCMYEAGYPMDATTHATVGNLYRSFGVDTQVMENALQSLHGLPPADGTNVVNRLIQACLDIDDLVTSRFLLSLFEATDDLDSVISLFFRQSRVDQEFVTSIYPATRVRPTCDTVAILVNYLIRKSDYDGAIQLVEKTASVGSAFTENLVVSLCHAYFLRGYGDSAIALISRLCRDPSLGALHSLLDGSSRKDSTPLIDLGHLRLGVRTCNTLLRHSLDRKGLACVPSVFGAMHANSITPNARTLELILSYMNKTQIPHARSLFQVLRGLQSTNVRPSLKHMHHIVAYMFRLEKVKYLRSAWASRSKLWTKPPYPPFRVGTPEKQIRLLEATDDYDPMAGLVLGKHLSYRSAAKPTVDALHSTGVKADTVMTFHRMRRHAVLHLDVESAHRIFRTLMARGMRPNEYHFGSLIEGYSLVGNFDAAKEVMNTAKESGIHPNVVMYTSLIAGYARQYDPDSAMRTFNEMISTGIAPDVPSIDALVSAYYANAGPREARDVLVKLWHHIEPFPETLSCADLSTLTCHFRSLHNSPSTGRVLSREERHALYDQIKAILRAYRKHFCSPIGTSKKAS</sequence>
<reference evidence="6 7" key="1">
    <citation type="submission" date="2019-12" db="EMBL/GenBank/DDBJ databases">
        <authorList>
            <person name="Floudas D."/>
            <person name="Bentzer J."/>
            <person name="Ahren D."/>
            <person name="Johansson T."/>
            <person name="Persson P."/>
            <person name="Tunlid A."/>
        </authorList>
    </citation>
    <scope>NUCLEOTIDE SEQUENCE [LARGE SCALE GENOMIC DNA]</scope>
    <source>
        <strain evidence="6 7">CBS 102.39</strain>
    </source>
</reference>
<feature type="repeat" description="PPR" evidence="5">
    <location>
        <begin position="627"/>
        <end position="661"/>
    </location>
</feature>
<dbReference type="Pfam" id="PF01535">
    <property type="entry name" value="PPR"/>
    <property type="match status" value="2"/>
</dbReference>
<evidence type="ECO:0000256" key="2">
    <source>
        <dbReference type="ARBA" id="ARBA00022737"/>
    </source>
</evidence>
<evidence type="ECO:0000256" key="1">
    <source>
        <dbReference type="ARBA" id="ARBA00006192"/>
    </source>
</evidence>
<feature type="repeat" description="PPR" evidence="5">
    <location>
        <begin position="662"/>
        <end position="696"/>
    </location>
</feature>
<protein>
    <recommendedName>
        <fullName evidence="8">Pentatricopeptide repeat-containing protein</fullName>
    </recommendedName>
</protein>
<evidence type="ECO:0000313" key="7">
    <source>
        <dbReference type="Proteomes" id="UP000521872"/>
    </source>
</evidence>
<accession>A0A8H4R7E3</accession>
<comment type="function">
    <text evidence="3">Regulates mitochondrial small subunit maturation by controlling 15S rRNA 5'-end processing. Localizes to the 5' precursor of the 15S rRNA in a position that is subsequently occupied by mS47 in the mature yeast mtSSU. Uses structure and sequence-specific RNA recognition, binding to a single-stranded region of the precursor and specifically recognizing bases -6 to -1. The exchange of Ccm1 for mS47 is coupled to the irreversible removal of precursor rRNA that is accompanied by conformational changes of the mitoribosomal proteins uS5m and mS26. These conformational changes signal completion of 5'-end rRNA processing through protection of the mature 5'-end of the 15S rRNA and stabilization of mS47. The removal of the 5' precursor together with the dissociation of Ccm1 may be catalyzed by the 5'-3' exoribonuclease Pet127. Involved in the specific removal of group I introns in mitochondrial encoded transcripts.</text>
</comment>
<dbReference type="InterPro" id="IPR011990">
    <property type="entry name" value="TPR-like_helical_dom_sf"/>
</dbReference>
<comment type="subunit">
    <text evidence="4">Binds to mitochondrial small subunit 15S rRNA.</text>
</comment>
<dbReference type="NCBIfam" id="TIGR00756">
    <property type="entry name" value="PPR"/>
    <property type="match status" value="2"/>
</dbReference>
<dbReference type="Proteomes" id="UP000521872">
    <property type="component" value="Unassembled WGS sequence"/>
</dbReference>
<dbReference type="PANTHER" id="PTHR47447:SF17">
    <property type="entry name" value="OS12G0638900 PROTEIN"/>
    <property type="match status" value="1"/>
</dbReference>
<evidence type="ECO:0000256" key="4">
    <source>
        <dbReference type="ARBA" id="ARBA00044511"/>
    </source>
</evidence>
<dbReference type="Pfam" id="PF13041">
    <property type="entry name" value="PPR_2"/>
    <property type="match status" value="1"/>
</dbReference>
<dbReference type="PROSITE" id="PS51375">
    <property type="entry name" value="PPR"/>
    <property type="match status" value="2"/>
</dbReference>
<comment type="similarity">
    <text evidence="1">Belongs to the CCM1 family.</text>
</comment>
<dbReference type="Gene3D" id="1.25.40.10">
    <property type="entry name" value="Tetratricopeptide repeat domain"/>
    <property type="match status" value="3"/>
</dbReference>
<evidence type="ECO:0000256" key="5">
    <source>
        <dbReference type="PROSITE-ProRule" id="PRU00708"/>
    </source>
</evidence>
<evidence type="ECO:0000256" key="3">
    <source>
        <dbReference type="ARBA" id="ARBA00044493"/>
    </source>
</evidence>
<gene>
    <name evidence="6" type="ORF">D9613_001902</name>
</gene>
<dbReference type="EMBL" id="JAACJL010000001">
    <property type="protein sequence ID" value="KAF4623634.1"/>
    <property type="molecule type" value="Genomic_DNA"/>
</dbReference>
<proteinExistence type="inferred from homology"/>